<sequence>MFKFLLSYITLADCSKKDLKSILFVWIIMLFIFIYAGISSKPLEQYRKYVGKTIIFKGPFEISFSKGSGKIPSDFIIHSNIMPARFSSSCIGVELYDFCSKKRRVSYQFNEEYELNYYIGSIEKDIFVGLISSVKKNGDYIFQNKQLNEFIFSQKIQNNFFIFSYFIIFWYIFISYNRIKSISKKENKL</sequence>
<accession>A0A380MJS4</accession>
<proteinExistence type="predicted"/>
<keyword evidence="3" id="KW-1185">Reference proteome</keyword>
<keyword evidence="1" id="KW-0472">Membrane</keyword>
<protein>
    <submittedName>
        <fullName evidence="2">Uncharacterized protein</fullName>
    </submittedName>
</protein>
<evidence type="ECO:0000313" key="2">
    <source>
        <dbReference type="EMBL" id="SUO92223.1"/>
    </source>
</evidence>
<name>A0A380MJS4_9GAMM</name>
<organism evidence="2 3">
    <name type="scientific">Suttonella indologenes</name>
    <dbReference type="NCBI Taxonomy" id="13276"/>
    <lineage>
        <taxon>Bacteria</taxon>
        <taxon>Pseudomonadati</taxon>
        <taxon>Pseudomonadota</taxon>
        <taxon>Gammaproteobacteria</taxon>
        <taxon>Cardiobacteriales</taxon>
        <taxon>Cardiobacteriaceae</taxon>
        <taxon>Suttonella</taxon>
    </lineage>
</organism>
<evidence type="ECO:0000313" key="3">
    <source>
        <dbReference type="Proteomes" id="UP000254575"/>
    </source>
</evidence>
<feature type="transmembrane region" description="Helical" evidence="1">
    <location>
        <begin position="160"/>
        <end position="179"/>
    </location>
</feature>
<feature type="transmembrane region" description="Helical" evidence="1">
    <location>
        <begin position="21"/>
        <end position="38"/>
    </location>
</feature>
<dbReference type="AlphaFoldDB" id="A0A380MJS4"/>
<dbReference type="Proteomes" id="UP000254575">
    <property type="component" value="Unassembled WGS sequence"/>
</dbReference>
<dbReference type="EMBL" id="UHIA01000003">
    <property type="protein sequence ID" value="SUO92223.1"/>
    <property type="molecule type" value="Genomic_DNA"/>
</dbReference>
<gene>
    <name evidence="2" type="ORF">NCTC10717_00442</name>
</gene>
<reference evidence="2 3" key="1">
    <citation type="submission" date="2018-06" db="EMBL/GenBank/DDBJ databases">
        <authorList>
            <consortium name="Pathogen Informatics"/>
            <person name="Doyle S."/>
        </authorList>
    </citation>
    <scope>NUCLEOTIDE SEQUENCE [LARGE SCALE GENOMIC DNA]</scope>
    <source>
        <strain evidence="2 3">NCTC10717</strain>
    </source>
</reference>
<keyword evidence="1" id="KW-0812">Transmembrane</keyword>
<keyword evidence="1" id="KW-1133">Transmembrane helix</keyword>
<dbReference type="RefSeq" id="WP_115217741.1">
    <property type="nucleotide sequence ID" value="NZ_UHIA01000003.1"/>
</dbReference>
<evidence type="ECO:0000256" key="1">
    <source>
        <dbReference type="SAM" id="Phobius"/>
    </source>
</evidence>